<feature type="domain" description="ABC transmembrane type-1" evidence="11">
    <location>
        <begin position="29"/>
        <end position="294"/>
    </location>
</feature>
<keyword evidence="5" id="KW-0547">Nucleotide-binding</keyword>
<evidence type="ECO:0000256" key="1">
    <source>
        <dbReference type="ARBA" id="ARBA00004651"/>
    </source>
</evidence>
<dbReference type="AlphaFoldDB" id="A0A4R1QNF0"/>
<reference evidence="12 13" key="1">
    <citation type="submission" date="2019-03" db="EMBL/GenBank/DDBJ databases">
        <title>Genomic Encyclopedia of Type Strains, Phase IV (KMG-IV): sequencing the most valuable type-strain genomes for metagenomic binning, comparative biology and taxonomic classification.</title>
        <authorList>
            <person name="Goeker M."/>
        </authorList>
    </citation>
    <scope>NUCLEOTIDE SEQUENCE [LARGE SCALE GENOMIC DNA]</scope>
    <source>
        <strain evidence="12 13">DSM 100556</strain>
    </source>
</reference>
<protein>
    <submittedName>
        <fullName evidence="12">ATP-binding cassette subfamily B protein</fullName>
    </submittedName>
</protein>
<evidence type="ECO:0000256" key="3">
    <source>
        <dbReference type="ARBA" id="ARBA00022475"/>
    </source>
</evidence>
<comment type="caution">
    <text evidence="12">The sequence shown here is derived from an EMBL/GenBank/DDBJ whole genome shotgun (WGS) entry which is preliminary data.</text>
</comment>
<dbReference type="Pfam" id="PF00005">
    <property type="entry name" value="ABC_tran"/>
    <property type="match status" value="1"/>
</dbReference>
<organism evidence="12 13">
    <name type="scientific">Kineothrix alysoides</name>
    <dbReference type="NCBI Taxonomy" id="1469948"/>
    <lineage>
        <taxon>Bacteria</taxon>
        <taxon>Bacillati</taxon>
        <taxon>Bacillota</taxon>
        <taxon>Clostridia</taxon>
        <taxon>Lachnospirales</taxon>
        <taxon>Lachnospiraceae</taxon>
        <taxon>Kineothrix</taxon>
    </lineage>
</organism>
<evidence type="ECO:0000256" key="4">
    <source>
        <dbReference type="ARBA" id="ARBA00022692"/>
    </source>
</evidence>
<dbReference type="InterPro" id="IPR003593">
    <property type="entry name" value="AAA+_ATPase"/>
</dbReference>
<feature type="transmembrane region" description="Helical" evidence="9">
    <location>
        <begin position="68"/>
        <end position="90"/>
    </location>
</feature>
<name>A0A4R1QNF0_9FIRM</name>
<dbReference type="SUPFAM" id="SSF52540">
    <property type="entry name" value="P-loop containing nucleoside triphosphate hydrolases"/>
    <property type="match status" value="1"/>
</dbReference>
<dbReference type="GO" id="GO:0015421">
    <property type="term" value="F:ABC-type oligopeptide transporter activity"/>
    <property type="evidence" value="ECO:0007669"/>
    <property type="project" value="TreeGrafter"/>
</dbReference>
<dbReference type="GO" id="GO:0016887">
    <property type="term" value="F:ATP hydrolysis activity"/>
    <property type="evidence" value="ECO:0007669"/>
    <property type="project" value="InterPro"/>
</dbReference>
<keyword evidence="6 12" id="KW-0067">ATP-binding</keyword>
<keyword evidence="2" id="KW-0813">Transport</keyword>
<dbReference type="PANTHER" id="PTHR43394">
    <property type="entry name" value="ATP-DEPENDENT PERMEASE MDL1, MITOCHONDRIAL"/>
    <property type="match status" value="1"/>
</dbReference>
<evidence type="ECO:0000256" key="2">
    <source>
        <dbReference type="ARBA" id="ARBA00022448"/>
    </source>
</evidence>
<comment type="subcellular location">
    <subcellularLocation>
        <location evidence="1">Cell membrane</location>
        <topology evidence="1">Multi-pass membrane protein</topology>
    </subcellularLocation>
</comment>
<dbReference type="InterPro" id="IPR003439">
    <property type="entry name" value="ABC_transporter-like_ATP-bd"/>
</dbReference>
<dbReference type="PROSITE" id="PS50929">
    <property type="entry name" value="ABC_TM1F"/>
    <property type="match status" value="1"/>
</dbReference>
<dbReference type="GO" id="GO:0005886">
    <property type="term" value="C:plasma membrane"/>
    <property type="evidence" value="ECO:0007669"/>
    <property type="project" value="UniProtKB-SubCell"/>
</dbReference>
<keyword evidence="7 9" id="KW-1133">Transmembrane helix</keyword>
<feature type="domain" description="ABC transporter" evidence="10">
    <location>
        <begin position="340"/>
        <end position="574"/>
    </location>
</feature>
<feature type="transmembrane region" description="Helical" evidence="9">
    <location>
        <begin position="25"/>
        <end position="48"/>
    </location>
</feature>
<evidence type="ECO:0000256" key="8">
    <source>
        <dbReference type="ARBA" id="ARBA00023136"/>
    </source>
</evidence>
<keyword evidence="3" id="KW-1003">Cell membrane</keyword>
<keyword evidence="13" id="KW-1185">Reference proteome</keyword>
<keyword evidence="8 9" id="KW-0472">Membrane</keyword>
<keyword evidence="4 9" id="KW-0812">Transmembrane</keyword>
<feature type="transmembrane region" description="Helical" evidence="9">
    <location>
        <begin position="253"/>
        <end position="274"/>
    </location>
</feature>
<gene>
    <name evidence="12" type="ORF">EDD76_11696</name>
</gene>
<proteinExistence type="predicted"/>
<evidence type="ECO:0000313" key="13">
    <source>
        <dbReference type="Proteomes" id="UP000295718"/>
    </source>
</evidence>
<evidence type="ECO:0000259" key="10">
    <source>
        <dbReference type="PROSITE" id="PS50893"/>
    </source>
</evidence>
<dbReference type="RefSeq" id="WP_051869759.1">
    <property type="nucleotide sequence ID" value="NZ_JPNB01000002.1"/>
</dbReference>
<dbReference type="PANTHER" id="PTHR43394:SF1">
    <property type="entry name" value="ATP-BINDING CASSETTE SUB-FAMILY B MEMBER 10, MITOCHONDRIAL"/>
    <property type="match status" value="1"/>
</dbReference>
<dbReference type="Gene3D" id="1.20.1560.10">
    <property type="entry name" value="ABC transporter type 1, transmembrane domain"/>
    <property type="match status" value="1"/>
</dbReference>
<evidence type="ECO:0000313" key="12">
    <source>
        <dbReference type="EMBL" id="TCL55256.1"/>
    </source>
</evidence>
<dbReference type="InterPro" id="IPR036640">
    <property type="entry name" value="ABC1_TM_sf"/>
</dbReference>
<dbReference type="SMART" id="SM00382">
    <property type="entry name" value="AAA"/>
    <property type="match status" value="1"/>
</dbReference>
<dbReference type="EMBL" id="SLUO01000016">
    <property type="protein sequence ID" value="TCL55256.1"/>
    <property type="molecule type" value="Genomic_DNA"/>
</dbReference>
<dbReference type="OrthoDB" id="9762778at2"/>
<feature type="transmembrane region" description="Helical" evidence="9">
    <location>
        <begin position="167"/>
        <end position="187"/>
    </location>
</feature>
<evidence type="ECO:0000256" key="6">
    <source>
        <dbReference type="ARBA" id="ARBA00022840"/>
    </source>
</evidence>
<dbReference type="SUPFAM" id="SSF90123">
    <property type="entry name" value="ABC transporter transmembrane region"/>
    <property type="match status" value="1"/>
</dbReference>
<dbReference type="PROSITE" id="PS50893">
    <property type="entry name" value="ABC_TRANSPORTER_2"/>
    <property type="match status" value="1"/>
</dbReference>
<dbReference type="Gene3D" id="3.40.50.300">
    <property type="entry name" value="P-loop containing nucleotide triphosphate hydrolases"/>
    <property type="match status" value="1"/>
</dbReference>
<accession>A0A4R1QNF0</accession>
<evidence type="ECO:0000256" key="5">
    <source>
        <dbReference type="ARBA" id="ARBA00022741"/>
    </source>
</evidence>
<sequence length="596" mass="66367">MYRNKKTKEKGGLSLLMEWAGKDKYYIYFAIIASLIASVMSTIPYYVFYKMIDATVKGECSVRLAVQYGAVAVISILIRHVMIPFGGILSHKGAYRTLYKVRCMVTEHMSKMPLGSLNERSSGEIKTVMNESIEKLELFLAHHLTELVLYLSGPIVIFTYLCTVNVPLALISLLPLLFIGGVMAVMFGRMSKYMERVNRTGGSLSEAIIEYINGMRLIKAYNMGTKSFKKYAGAIEETHILWGDISRATGPLYAIYVVLLECSILFIVPLGGYWFMNGSIKASVLLLFAFVGTQYLTDIRPLQEMASSLSYVMNGVAQVKNILDTTVFQGTEKFPKKHDIKLSHVGFFYEKGKAVLSNCNLHIGHGEQIAFVGESGAGKTTAVQLISRFYDVTEGEIKIGGINVKDIDYEELLKNISIVFQQSFLTSGSVFENIAMGKETASLDEVREAAKSAQIDDFIMELPEGYNTLVGSYFGRFSGGEKQRICIARAILKNAPILILDEATSSADPENQIEIDRAISNLCRGKTVIIVAHRLGIVQSCDRIAVIEHGTIERVGTWDEILQNSIYFAKAWKNYNTAREIQYISPSQSKVKMEGK</sequence>
<evidence type="ECO:0000259" key="11">
    <source>
        <dbReference type="PROSITE" id="PS50929"/>
    </source>
</evidence>
<dbReference type="FunFam" id="3.40.50.300:FF:000221">
    <property type="entry name" value="Multidrug ABC transporter ATP-binding protein"/>
    <property type="match status" value="1"/>
</dbReference>
<dbReference type="InterPro" id="IPR039421">
    <property type="entry name" value="Type_1_exporter"/>
</dbReference>
<dbReference type="Proteomes" id="UP000295718">
    <property type="component" value="Unassembled WGS sequence"/>
</dbReference>
<dbReference type="STRING" id="1469948.GCA_000732725_03451"/>
<feature type="transmembrane region" description="Helical" evidence="9">
    <location>
        <begin position="139"/>
        <end position="161"/>
    </location>
</feature>
<dbReference type="GO" id="GO:0005524">
    <property type="term" value="F:ATP binding"/>
    <property type="evidence" value="ECO:0007669"/>
    <property type="project" value="UniProtKB-KW"/>
</dbReference>
<dbReference type="PROSITE" id="PS00211">
    <property type="entry name" value="ABC_TRANSPORTER_1"/>
    <property type="match status" value="1"/>
</dbReference>
<dbReference type="InterPro" id="IPR011527">
    <property type="entry name" value="ABC1_TM_dom"/>
</dbReference>
<dbReference type="Pfam" id="PF00664">
    <property type="entry name" value="ABC_membrane"/>
    <property type="match status" value="1"/>
</dbReference>
<dbReference type="InterPro" id="IPR027417">
    <property type="entry name" value="P-loop_NTPase"/>
</dbReference>
<evidence type="ECO:0000256" key="9">
    <source>
        <dbReference type="SAM" id="Phobius"/>
    </source>
</evidence>
<dbReference type="InterPro" id="IPR017871">
    <property type="entry name" value="ABC_transporter-like_CS"/>
</dbReference>
<evidence type="ECO:0000256" key="7">
    <source>
        <dbReference type="ARBA" id="ARBA00022989"/>
    </source>
</evidence>